<dbReference type="Pfam" id="PF00013">
    <property type="entry name" value="KH_1"/>
    <property type="match status" value="1"/>
</dbReference>
<dbReference type="HAMAP" id="MF_01595">
    <property type="entry name" value="PNPase"/>
    <property type="match status" value="1"/>
</dbReference>
<dbReference type="Gene3D" id="3.30.1370.10">
    <property type="entry name" value="K Homology domain, type 1"/>
    <property type="match status" value="1"/>
</dbReference>
<dbReference type="GO" id="GO:0000175">
    <property type="term" value="F:3'-5'-RNA exonuclease activity"/>
    <property type="evidence" value="ECO:0007669"/>
    <property type="project" value="TreeGrafter"/>
</dbReference>
<proteinExistence type="inferred from homology"/>
<dbReference type="GO" id="GO:0000287">
    <property type="term" value="F:magnesium ion binding"/>
    <property type="evidence" value="ECO:0007669"/>
    <property type="project" value="UniProtKB-UniRule"/>
</dbReference>
<dbReference type="GO" id="GO:0004654">
    <property type="term" value="F:polyribonucleotide nucleotidyltransferase activity"/>
    <property type="evidence" value="ECO:0007669"/>
    <property type="project" value="UniProtKB-UniRule"/>
</dbReference>
<dbReference type="NCBIfam" id="TIGR03591">
    <property type="entry name" value="polynuc_phos"/>
    <property type="match status" value="1"/>
</dbReference>
<dbReference type="CDD" id="cd11364">
    <property type="entry name" value="RNase_PH_PNPase_2"/>
    <property type="match status" value="1"/>
</dbReference>
<comment type="similarity">
    <text evidence="2 9">Belongs to the polyribonucleotide nucleotidyltransferase family.</text>
</comment>
<dbReference type="SUPFAM" id="SSF55666">
    <property type="entry name" value="Ribonuclease PH domain 2-like"/>
    <property type="match status" value="2"/>
</dbReference>
<dbReference type="InterPro" id="IPR003029">
    <property type="entry name" value="S1_domain"/>
</dbReference>
<evidence type="ECO:0000256" key="5">
    <source>
        <dbReference type="ARBA" id="ARBA00022695"/>
    </source>
</evidence>
<dbReference type="GO" id="GO:0005829">
    <property type="term" value="C:cytosol"/>
    <property type="evidence" value="ECO:0007669"/>
    <property type="project" value="TreeGrafter"/>
</dbReference>
<feature type="domain" description="S1 motif" evidence="10">
    <location>
        <begin position="624"/>
        <end position="692"/>
    </location>
</feature>
<dbReference type="InterPro" id="IPR027408">
    <property type="entry name" value="PNPase/RNase_PH_dom_sf"/>
</dbReference>
<protein>
    <recommendedName>
        <fullName evidence="9">Polyribonucleotide nucleotidyltransferase</fullName>
        <ecNumber evidence="9">2.7.7.8</ecNumber>
    </recommendedName>
    <alternativeName>
        <fullName evidence="9">Polynucleotide phosphorylase</fullName>
        <shortName evidence="9">PNPase</shortName>
    </alternativeName>
</protein>
<comment type="caution">
    <text evidence="11">The sequence shown here is derived from an EMBL/GenBank/DDBJ whole genome shotgun (WGS) entry which is preliminary data.</text>
</comment>
<dbReference type="SUPFAM" id="SSF46915">
    <property type="entry name" value="Polynucleotide phosphorylase/guanosine pentaphosphate synthase (PNPase/GPSI), domain 3"/>
    <property type="match status" value="1"/>
</dbReference>
<dbReference type="SUPFAM" id="SSF54211">
    <property type="entry name" value="Ribosomal protein S5 domain 2-like"/>
    <property type="match status" value="2"/>
</dbReference>
<dbReference type="InterPro" id="IPR036345">
    <property type="entry name" value="ExoRNase_PH_dom2_sf"/>
</dbReference>
<dbReference type="FunFam" id="3.30.1370.10:FF:000001">
    <property type="entry name" value="Polyribonucleotide nucleotidyltransferase"/>
    <property type="match status" value="1"/>
</dbReference>
<dbReference type="FunFam" id="3.30.230.70:FF:000001">
    <property type="entry name" value="Polyribonucleotide nucleotidyltransferase"/>
    <property type="match status" value="1"/>
</dbReference>
<dbReference type="InterPro" id="IPR015847">
    <property type="entry name" value="ExoRNase_PH_dom2"/>
</dbReference>
<dbReference type="GO" id="GO:0006402">
    <property type="term" value="P:mRNA catabolic process"/>
    <property type="evidence" value="ECO:0007669"/>
    <property type="project" value="UniProtKB-UniRule"/>
</dbReference>
<dbReference type="Pfam" id="PF03726">
    <property type="entry name" value="PNPase"/>
    <property type="match status" value="1"/>
</dbReference>
<dbReference type="InterPro" id="IPR004088">
    <property type="entry name" value="KH_dom_type_1"/>
</dbReference>
<dbReference type="NCBIfam" id="NF008805">
    <property type="entry name" value="PRK11824.1"/>
    <property type="match status" value="1"/>
</dbReference>
<dbReference type="CDD" id="cd02393">
    <property type="entry name" value="KH-I_PNPase"/>
    <property type="match status" value="1"/>
</dbReference>
<dbReference type="SUPFAM" id="SSF54791">
    <property type="entry name" value="Eukaryotic type KH-domain (KH-domain type I)"/>
    <property type="match status" value="1"/>
</dbReference>
<comment type="catalytic activity">
    <reaction evidence="9">
        <text>RNA(n+1) + phosphate = RNA(n) + a ribonucleoside 5'-diphosphate</text>
        <dbReference type="Rhea" id="RHEA:22096"/>
        <dbReference type="Rhea" id="RHEA-COMP:14527"/>
        <dbReference type="Rhea" id="RHEA-COMP:17342"/>
        <dbReference type="ChEBI" id="CHEBI:43474"/>
        <dbReference type="ChEBI" id="CHEBI:57930"/>
        <dbReference type="ChEBI" id="CHEBI:140395"/>
        <dbReference type="EC" id="2.7.7.8"/>
    </reaction>
</comment>
<evidence type="ECO:0000313" key="14">
    <source>
        <dbReference type="Proteomes" id="UP000316388"/>
    </source>
</evidence>
<dbReference type="OrthoDB" id="9804305at2"/>
<keyword evidence="3 9" id="KW-0963">Cytoplasm</keyword>
<dbReference type="GO" id="GO:0003723">
    <property type="term" value="F:RNA binding"/>
    <property type="evidence" value="ECO:0007669"/>
    <property type="project" value="UniProtKB-UniRule"/>
</dbReference>
<feature type="binding site" evidence="9">
    <location>
        <position position="488"/>
    </location>
    <ligand>
        <name>Mg(2+)</name>
        <dbReference type="ChEBI" id="CHEBI:18420"/>
    </ligand>
</feature>
<reference evidence="12 14" key="2">
    <citation type="submission" date="2019-07" db="EMBL/GenBank/DDBJ databases">
        <title>Tepidimonas fonticaldi AT-A2 draft genome.</title>
        <authorList>
            <person name="Da Costa M.S."/>
            <person name="Froufe H.J.C."/>
            <person name="Egas C."/>
            <person name="Albuquerque L."/>
        </authorList>
    </citation>
    <scope>NUCLEOTIDE SEQUENCE [LARGE SCALE GENOMIC DNA]</scope>
    <source>
        <strain evidence="12 14">AT-A2</strain>
    </source>
</reference>
<keyword evidence="8 9" id="KW-0694">RNA-binding</keyword>
<dbReference type="Gene3D" id="3.30.230.70">
    <property type="entry name" value="GHMP Kinase, N-terminal domain"/>
    <property type="match status" value="2"/>
</dbReference>
<name>A0A1A6DUI7_9BURK</name>
<dbReference type="Gene3D" id="2.40.50.140">
    <property type="entry name" value="Nucleic acid-binding proteins"/>
    <property type="match status" value="1"/>
</dbReference>
<dbReference type="InterPro" id="IPR036456">
    <property type="entry name" value="PNPase_PH_RNA-bd_sf"/>
</dbReference>
<evidence type="ECO:0000256" key="7">
    <source>
        <dbReference type="ARBA" id="ARBA00022842"/>
    </source>
</evidence>
<dbReference type="InterPro" id="IPR015848">
    <property type="entry name" value="PNPase_PH_RNA-bd_bac/org-type"/>
</dbReference>
<feature type="binding site" evidence="9">
    <location>
        <position position="494"/>
    </location>
    <ligand>
        <name>Mg(2+)</name>
        <dbReference type="ChEBI" id="CHEBI:18420"/>
    </ligand>
</feature>
<dbReference type="FunFam" id="3.30.230.70:FF:000002">
    <property type="entry name" value="Polyribonucleotide nucleotidyltransferase"/>
    <property type="match status" value="1"/>
</dbReference>
<dbReference type="Pfam" id="PF01138">
    <property type="entry name" value="RNase_PH"/>
    <property type="match status" value="2"/>
</dbReference>
<organism evidence="11 13">
    <name type="scientific">Tepidimonas fonticaldi</name>
    <dbReference type="NCBI Taxonomy" id="1101373"/>
    <lineage>
        <taxon>Bacteria</taxon>
        <taxon>Pseudomonadati</taxon>
        <taxon>Pseudomonadota</taxon>
        <taxon>Betaproteobacteria</taxon>
        <taxon>Burkholderiales</taxon>
        <taxon>Tepidimonas</taxon>
    </lineage>
</organism>
<dbReference type="GO" id="GO:0006396">
    <property type="term" value="P:RNA processing"/>
    <property type="evidence" value="ECO:0007669"/>
    <property type="project" value="InterPro"/>
</dbReference>
<evidence type="ECO:0000256" key="1">
    <source>
        <dbReference type="ARBA" id="ARBA00004496"/>
    </source>
</evidence>
<evidence type="ECO:0000313" key="13">
    <source>
        <dbReference type="Proteomes" id="UP000091969"/>
    </source>
</evidence>
<evidence type="ECO:0000259" key="10">
    <source>
        <dbReference type="PROSITE" id="PS50126"/>
    </source>
</evidence>
<dbReference type="SMART" id="SM00316">
    <property type="entry name" value="S1"/>
    <property type="match status" value="1"/>
</dbReference>
<dbReference type="AlphaFoldDB" id="A0A1A6DUI7"/>
<dbReference type="EMBL" id="VJOO01000002">
    <property type="protein sequence ID" value="TSE38035.1"/>
    <property type="molecule type" value="Genomic_DNA"/>
</dbReference>
<dbReference type="EC" id="2.7.7.8" evidence="9"/>
<evidence type="ECO:0000313" key="12">
    <source>
        <dbReference type="EMBL" id="TSE38035.1"/>
    </source>
</evidence>
<dbReference type="PROSITE" id="PS50084">
    <property type="entry name" value="KH_TYPE_1"/>
    <property type="match status" value="1"/>
</dbReference>
<evidence type="ECO:0000256" key="9">
    <source>
        <dbReference type="HAMAP-Rule" id="MF_01595"/>
    </source>
</evidence>
<comment type="function">
    <text evidence="9">Involved in mRNA degradation. Catalyzes the phosphorolysis of single-stranded polyribonucleotides processively in the 3'- to 5'-direction.</text>
</comment>
<keyword evidence="6 9" id="KW-0479">Metal-binding</keyword>
<dbReference type="Pfam" id="PF03725">
    <property type="entry name" value="RNase_PH_C"/>
    <property type="match status" value="1"/>
</dbReference>
<dbReference type="RefSeq" id="WP_068609166.1">
    <property type="nucleotide sequence ID" value="NZ_LZDH01000056.1"/>
</dbReference>
<reference evidence="11 13" key="1">
    <citation type="submission" date="2016-06" db="EMBL/GenBank/DDBJ databases">
        <title>Genome sequence of Tepidimonas fonticaldi PL17.</title>
        <authorList>
            <person name="Pinnaka A.K."/>
        </authorList>
    </citation>
    <scope>NUCLEOTIDE SEQUENCE [LARGE SCALE GENOMIC DNA]</scope>
    <source>
        <strain evidence="11 13">PL17</strain>
    </source>
</reference>
<comment type="cofactor">
    <cofactor evidence="9">
        <name>Mg(2+)</name>
        <dbReference type="ChEBI" id="CHEBI:18420"/>
    </cofactor>
</comment>
<evidence type="ECO:0000256" key="8">
    <source>
        <dbReference type="ARBA" id="ARBA00022884"/>
    </source>
</evidence>
<evidence type="ECO:0000313" key="11">
    <source>
        <dbReference type="EMBL" id="OBS30582.1"/>
    </source>
</evidence>
<evidence type="ECO:0000256" key="2">
    <source>
        <dbReference type="ARBA" id="ARBA00007404"/>
    </source>
</evidence>
<keyword evidence="5 9" id="KW-0548">Nucleotidyltransferase</keyword>
<sequence>MSLFQKHTKTFQWGRHTVTMETGEIARQATGAVLLDMDGTVVLATVVARPEAKPGQDFFPLTVDYVEKAYAAGKIPGSFFKREGRPSEYETLTSRLIDRPIRPLFPDGFFNEVQIVVHTLSLNPDVDADIPAMIASSAALAISGIPFNGPIGAARVGYINGEYVLNPSPADKANSRLDLVVAGTESAVLMVESEADQLTEEVMLGAVVFGHEQGNIAIAAINDLVRAAGKPAWNWQPPARDEALIAKVTELGEERLRAAYQIRNKQARTQACREAYAAVKAGLTEQGMAFDEVKVDGLLFEIEARIVRQQILNGEPRIDGRDTRTVRPIEIRTGVLPRTHGSALFTRGETQALVIATLGTERDAQIIDALSGEYQDRFMLHYNMPPFATGETGRVGAPKRREIGHGRLAKRALVACLPSKDEFPYTIRVVSEVTESNGSSSMATVCGGCLALMDAGVPMKAHVAGIAMGLIKEGNKFAVLTDILGDEDHLGDMDFKVAGTTQGVTALQMDIKIQGITKEIMQVALAQAKEARLHILDKMQGAIAGAREDISAYAPRLYTMKINPEKIRDVIGKGGATIRALTEETGTTIDIAEDGTITIASTDADRAAEARRRIEEITAEVEVGQIYEGPVTKILDFGALVNILPGKDGLLHISQIAHQRVEKVSDFLQEGQIVKVKVLETDDKGRIKLSMKALLDRGESAAQQQQQQ</sequence>
<dbReference type="InterPro" id="IPR020568">
    <property type="entry name" value="Ribosomal_Su5_D2-typ_SF"/>
</dbReference>
<dbReference type="PROSITE" id="PS50126">
    <property type="entry name" value="S1"/>
    <property type="match status" value="1"/>
</dbReference>
<dbReference type="FunFam" id="2.40.50.140:FF:000023">
    <property type="entry name" value="Polyribonucleotide nucleotidyltransferase"/>
    <property type="match status" value="1"/>
</dbReference>
<dbReference type="InterPro" id="IPR004087">
    <property type="entry name" value="KH_dom"/>
</dbReference>
<dbReference type="SUPFAM" id="SSF50249">
    <property type="entry name" value="Nucleic acid-binding proteins"/>
    <property type="match status" value="1"/>
</dbReference>
<dbReference type="SMART" id="SM00322">
    <property type="entry name" value="KH"/>
    <property type="match status" value="1"/>
</dbReference>
<evidence type="ECO:0000256" key="6">
    <source>
        <dbReference type="ARBA" id="ARBA00022723"/>
    </source>
</evidence>
<dbReference type="EMBL" id="LZDH01000056">
    <property type="protein sequence ID" value="OBS30582.1"/>
    <property type="molecule type" value="Genomic_DNA"/>
</dbReference>
<dbReference type="Proteomes" id="UP000091969">
    <property type="component" value="Unassembled WGS sequence"/>
</dbReference>
<comment type="subcellular location">
    <subcellularLocation>
        <location evidence="1 9">Cytoplasm</location>
    </subcellularLocation>
</comment>
<dbReference type="CDD" id="cd04472">
    <property type="entry name" value="S1_PNPase"/>
    <property type="match status" value="1"/>
</dbReference>
<dbReference type="CDD" id="cd11363">
    <property type="entry name" value="RNase_PH_PNPase_1"/>
    <property type="match status" value="1"/>
</dbReference>
<keyword evidence="7 9" id="KW-0460">Magnesium</keyword>
<keyword evidence="13" id="KW-1185">Reference proteome</keyword>
<dbReference type="InterPro" id="IPR001247">
    <property type="entry name" value="ExoRNase_PH_dom1"/>
</dbReference>
<dbReference type="InterPro" id="IPR012340">
    <property type="entry name" value="NA-bd_OB-fold"/>
</dbReference>
<evidence type="ECO:0000256" key="4">
    <source>
        <dbReference type="ARBA" id="ARBA00022679"/>
    </source>
</evidence>
<dbReference type="InterPro" id="IPR036612">
    <property type="entry name" value="KH_dom_type_1_sf"/>
</dbReference>
<dbReference type="STRING" id="1101373.A9O67_06160"/>
<dbReference type="PANTHER" id="PTHR11252:SF0">
    <property type="entry name" value="POLYRIBONUCLEOTIDE NUCLEOTIDYLTRANSFERASE 1, MITOCHONDRIAL"/>
    <property type="match status" value="1"/>
</dbReference>
<gene>
    <name evidence="9 12" type="primary">pnp</name>
    <name evidence="11" type="ORF">A9O67_06160</name>
    <name evidence="12" type="ORF">Tfont_00291</name>
</gene>
<dbReference type="Proteomes" id="UP000316388">
    <property type="component" value="Unassembled WGS sequence"/>
</dbReference>
<dbReference type="InterPro" id="IPR012162">
    <property type="entry name" value="PNPase"/>
</dbReference>
<keyword evidence="4 9" id="KW-0808">Transferase</keyword>
<dbReference type="Pfam" id="PF00575">
    <property type="entry name" value="S1"/>
    <property type="match status" value="1"/>
</dbReference>
<dbReference type="PANTHER" id="PTHR11252">
    <property type="entry name" value="POLYRIBONUCLEOTIDE NUCLEOTIDYLTRANSFERASE"/>
    <property type="match status" value="1"/>
</dbReference>
<dbReference type="PIRSF" id="PIRSF005499">
    <property type="entry name" value="PNPase"/>
    <property type="match status" value="1"/>
</dbReference>
<evidence type="ECO:0000256" key="3">
    <source>
        <dbReference type="ARBA" id="ARBA00022490"/>
    </source>
</evidence>
<accession>A0A1A6DUI7</accession>